<comment type="caution">
    <text evidence="3">The sequence shown here is derived from an EMBL/GenBank/DDBJ whole genome shotgun (WGS) entry which is preliminary data.</text>
</comment>
<sequence>MIRSGVALSLAAFTLGVAAAGAVAAPAVSGWRVDPARSRLGFTGAMSGQPFNGQFRRWNAAIRFDPAHLDASSVRVVVDTGSAVTGDASRDEALPTDDWFAAKLFPQSVFVSRRFTSLGGNRYRVDGDLKIRNVSRPISIPFQLVIKGNAATMTGRASLDRTVFGVGQGQFKGTDTVAGKVDVVISINATKAP</sequence>
<dbReference type="PANTHER" id="PTHR34406">
    <property type="entry name" value="PROTEIN YCEI"/>
    <property type="match status" value="1"/>
</dbReference>
<evidence type="ECO:0000313" key="4">
    <source>
        <dbReference type="Proteomes" id="UP001165565"/>
    </source>
</evidence>
<dbReference type="EMBL" id="JANFAV010000002">
    <property type="protein sequence ID" value="MCW6533976.1"/>
    <property type="molecule type" value="Genomic_DNA"/>
</dbReference>
<dbReference type="SUPFAM" id="SSF101874">
    <property type="entry name" value="YceI-like"/>
    <property type="match status" value="1"/>
</dbReference>
<evidence type="ECO:0000256" key="1">
    <source>
        <dbReference type="SAM" id="SignalP"/>
    </source>
</evidence>
<dbReference type="AlphaFoldDB" id="A0AA42CT36"/>
<organism evidence="3 4">
    <name type="scientific">Sphingomonas lycopersici</name>
    <dbReference type="NCBI Taxonomy" id="2951807"/>
    <lineage>
        <taxon>Bacteria</taxon>
        <taxon>Pseudomonadati</taxon>
        <taxon>Pseudomonadota</taxon>
        <taxon>Alphaproteobacteria</taxon>
        <taxon>Sphingomonadales</taxon>
        <taxon>Sphingomonadaceae</taxon>
        <taxon>Sphingomonas</taxon>
    </lineage>
</organism>
<feature type="domain" description="Lipid/polyisoprenoid-binding YceI-like" evidence="2">
    <location>
        <begin position="30"/>
        <end position="190"/>
    </location>
</feature>
<dbReference type="Pfam" id="PF04264">
    <property type="entry name" value="YceI"/>
    <property type="match status" value="1"/>
</dbReference>
<keyword evidence="4" id="KW-1185">Reference proteome</keyword>
<gene>
    <name evidence="3" type="ORF">NEE01_04185</name>
</gene>
<dbReference type="PANTHER" id="PTHR34406:SF1">
    <property type="entry name" value="PROTEIN YCEI"/>
    <property type="match status" value="1"/>
</dbReference>
<dbReference type="InterPro" id="IPR036761">
    <property type="entry name" value="TTHA0802/YceI-like_sf"/>
</dbReference>
<keyword evidence="1" id="KW-0732">Signal</keyword>
<dbReference type="Gene3D" id="2.40.128.110">
    <property type="entry name" value="Lipid/polyisoprenoid-binding, YceI-like"/>
    <property type="match status" value="1"/>
</dbReference>
<dbReference type="InterPro" id="IPR007372">
    <property type="entry name" value="Lipid/polyisoprenoid-bd_YceI"/>
</dbReference>
<dbReference type="Proteomes" id="UP001165565">
    <property type="component" value="Unassembled WGS sequence"/>
</dbReference>
<protein>
    <submittedName>
        <fullName evidence="3">YceI family protein</fullName>
    </submittedName>
</protein>
<feature type="signal peptide" evidence="1">
    <location>
        <begin position="1"/>
        <end position="24"/>
    </location>
</feature>
<feature type="chain" id="PRO_5041383078" evidence="1">
    <location>
        <begin position="25"/>
        <end position="193"/>
    </location>
</feature>
<dbReference type="RefSeq" id="WP_179513889.1">
    <property type="nucleotide sequence ID" value="NZ_JANFAV010000002.1"/>
</dbReference>
<evidence type="ECO:0000313" key="3">
    <source>
        <dbReference type="EMBL" id="MCW6533976.1"/>
    </source>
</evidence>
<dbReference type="SMART" id="SM00867">
    <property type="entry name" value="YceI"/>
    <property type="match status" value="1"/>
</dbReference>
<accession>A0AA42CT36</accession>
<proteinExistence type="predicted"/>
<reference evidence="3" key="1">
    <citation type="submission" date="2022-06" db="EMBL/GenBank/DDBJ databases">
        <title>Sphingomonas sp. nov. isolated from rhizosphere soil of tomato.</title>
        <authorList>
            <person name="Dong H."/>
            <person name="Gao R."/>
        </authorList>
    </citation>
    <scope>NUCLEOTIDE SEQUENCE</scope>
    <source>
        <strain evidence="3">MMSM24</strain>
    </source>
</reference>
<name>A0AA42CT36_9SPHN</name>
<evidence type="ECO:0000259" key="2">
    <source>
        <dbReference type="SMART" id="SM00867"/>
    </source>
</evidence>